<protein>
    <submittedName>
        <fullName evidence="1">Putative alpha-dextrin endo-1, 6-alpha-glucosidase</fullName>
    </submittedName>
</protein>
<sequence>MLPLESKVYGDKRLLRVWLPDGYSVATASSKRYPVLYLFDGQFLFNRCTSQPFPDELHIDETLTQLIAKKAVQPLIVVGIDNSGPGRREDEYSRYGAMPDAPQRLSAFMTREVLPLIDGRYRTIADRTHRGVGPSSLGSLAALSLLLDQPDTFGLGWLESTSLQNGNGRVLQETSTIVQVPFRVAIGVGTTEVPTAEAAAHGFPDFDAALVAMSRTLAENIKKSLMKHPEVRFTIEPGGQHQFRYWGERFGPAVTFLFPLESVASK</sequence>
<proteinExistence type="predicted"/>
<dbReference type="Proteomes" id="UP000253606">
    <property type="component" value="Chromosome"/>
</dbReference>
<dbReference type="KEGG" id="abas:ACPOL_2809"/>
<dbReference type="AlphaFoldDB" id="A0A2Z5G062"/>
<dbReference type="Gene3D" id="3.40.50.1820">
    <property type="entry name" value="alpha/beta hydrolase"/>
    <property type="match status" value="1"/>
</dbReference>
<evidence type="ECO:0000313" key="1">
    <source>
        <dbReference type="EMBL" id="AXC12117.1"/>
    </source>
</evidence>
<accession>A0A2Z5G062</accession>
<dbReference type="InterPro" id="IPR050583">
    <property type="entry name" value="Mycobacterial_A85_antigen"/>
</dbReference>
<name>A0A2Z5G062_9BACT</name>
<dbReference type="PANTHER" id="PTHR48098:SF6">
    <property type="entry name" value="FERRI-BACILLIBACTIN ESTERASE BESA"/>
    <property type="match status" value="1"/>
</dbReference>
<dbReference type="OrthoDB" id="9794761at2"/>
<evidence type="ECO:0000313" key="2">
    <source>
        <dbReference type="Proteomes" id="UP000253606"/>
    </source>
</evidence>
<dbReference type="EMBL" id="CP030840">
    <property type="protein sequence ID" value="AXC12117.1"/>
    <property type="molecule type" value="Genomic_DNA"/>
</dbReference>
<dbReference type="RefSeq" id="WP_114207422.1">
    <property type="nucleotide sequence ID" value="NZ_CP030840.1"/>
</dbReference>
<dbReference type="SUPFAM" id="SSF53474">
    <property type="entry name" value="alpha/beta-Hydrolases"/>
    <property type="match status" value="1"/>
</dbReference>
<dbReference type="InterPro" id="IPR000801">
    <property type="entry name" value="Esterase-like"/>
</dbReference>
<gene>
    <name evidence="1" type="ORF">ACPOL_2809</name>
</gene>
<dbReference type="PANTHER" id="PTHR48098">
    <property type="entry name" value="ENTEROCHELIN ESTERASE-RELATED"/>
    <property type="match status" value="1"/>
</dbReference>
<reference evidence="1 2" key="1">
    <citation type="journal article" date="2018" name="Front. Microbiol.">
        <title>Hydrolytic Capabilities as a Key to Environmental Success: Chitinolytic and Cellulolytic Acidobacteria From Acidic Sub-arctic Soils and Boreal Peatlands.</title>
        <authorList>
            <person name="Belova S.E."/>
            <person name="Ravin N.V."/>
            <person name="Pankratov T.A."/>
            <person name="Rakitin A.L."/>
            <person name="Ivanova A.A."/>
            <person name="Beletsky A.V."/>
            <person name="Mardanov A.V."/>
            <person name="Sinninghe Damste J.S."/>
            <person name="Dedysh S.N."/>
        </authorList>
    </citation>
    <scope>NUCLEOTIDE SEQUENCE [LARGE SCALE GENOMIC DNA]</scope>
    <source>
        <strain evidence="1 2">SBC82</strain>
    </source>
</reference>
<organism evidence="1 2">
    <name type="scientific">Acidisarcina polymorpha</name>
    <dbReference type="NCBI Taxonomy" id="2211140"/>
    <lineage>
        <taxon>Bacteria</taxon>
        <taxon>Pseudomonadati</taxon>
        <taxon>Acidobacteriota</taxon>
        <taxon>Terriglobia</taxon>
        <taxon>Terriglobales</taxon>
        <taxon>Acidobacteriaceae</taxon>
        <taxon>Acidisarcina</taxon>
    </lineage>
</organism>
<keyword evidence="2" id="KW-1185">Reference proteome</keyword>
<dbReference type="InterPro" id="IPR029058">
    <property type="entry name" value="AB_hydrolase_fold"/>
</dbReference>
<dbReference type="Pfam" id="PF00756">
    <property type="entry name" value="Esterase"/>
    <property type="match status" value="1"/>
</dbReference>